<dbReference type="Proteomes" id="UP000770717">
    <property type="component" value="Unassembled WGS sequence"/>
</dbReference>
<dbReference type="GO" id="GO:0000712">
    <property type="term" value="P:resolution of meiotic recombination intermediates"/>
    <property type="evidence" value="ECO:0007669"/>
    <property type="project" value="TreeGrafter"/>
</dbReference>
<protein>
    <recommendedName>
        <fullName evidence="5">Ankyrin repeat and sterile alpha motif domain containing 1A</fullName>
    </recommendedName>
</protein>
<dbReference type="Gene3D" id="1.25.40.20">
    <property type="entry name" value="Ankyrin repeat-containing domain"/>
    <property type="match status" value="1"/>
</dbReference>
<dbReference type="PROSITE" id="PS50297">
    <property type="entry name" value="ANK_REP_REGION"/>
    <property type="match status" value="1"/>
</dbReference>
<dbReference type="InterPro" id="IPR034998">
    <property type="entry name" value="ANKLE1"/>
</dbReference>
<keyword evidence="4" id="KW-1185">Reference proteome</keyword>
<feature type="compositionally biased region" description="Basic and acidic residues" evidence="2">
    <location>
        <begin position="491"/>
        <end position="504"/>
    </location>
</feature>
<evidence type="ECO:0000313" key="3">
    <source>
        <dbReference type="EMBL" id="KAG9468790.1"/>
    </source>
</evidence>
<name>A0A8J6EGR9_ELECQ</name>
<dbReference type="SUPFAM" id="SSF48403">
    <property type="entry name" value="Ankyrin repeat"/>
    <property type="match status" value="1"/>
</dbReference>
<evidence type="ECO:0000256" key="1">
    <source>
        <dbReference type="PROSITE-ProRule" id="PRU00023"/>
    </source>
</evidence>
<dbReference type="EMBL" id="WNTK01000729">
    <property type="protein sequence ID" value="KAG9468790.1"/>
    <property type="molecule type" value="Genomic_DNA"/>
</dbReference>
<dbReference type="PROSITE" id="PS50088">
    <property type="entry name" value="ANK_REPEAT"/>
    <property type="match status" value="1"/>
</dbReference>
<dbReference type="Pfam" id="PF12796">
    <property type="entry name" value="Ank_2"/>
    <property type="match status" value="1"/>
</dbReference>
<organism evidence="3 4">
    <name type="scientific">Eleutherodactylus coqui</name>
    <name type="common">Puerto Rican coqui</name>
    <dbReference type="NCBI Taxonomy" id="57060"/>
    <lineage>
        <taxon>Eukaryota</taxon>
        <taxon>Metazoa</taxon>
        <taxon>Chordata</taxon>
        <taxon>Craniata</taxon>
        <taxon>Vertebrata</taxon>
        <taxon>Euteleostomi</taxon>
        <taxon>Amphibia</taxon>
        <taxon>Batrachia</taxon>
        <taxon>Anura</taxon>
        <taxon>Neobatrachia</taxon>
        <taxon>Hyloidea</taxon>
        <taxon>Eleutherodactylidae</taxon>
        <taxon>Eleutherodactylinae</taxon>
        <taxon>Eleutherodactylus</taxon>
        <taxon>Eleutherodactylus</taxon>
    </lineage>
</organism>
<dbReference type="PANTHER" id="PTHR46427:SF1">
    <property type="entry name" value="ANKYRIN REPEAT AND LEM DOMAIN-CONTAINING PROTEIN 1"/>
    <property type="match status" value="1"/>
</dbReference>
<feature type="compositionally biased region" description="Polar residues" evidence="2">
    <location>
        <begin position="350"/>
        <end position="360"/>
    </location>
</feature>
<dbReference type="PANTHER" id="PTHR46427">
    <property type="entry name" value="ANKYRIN REPEAT AND LEM DOMAIN-CONTAINING PROTEIN 1"/>
    <property type="match status" value="1"/>
</dbReference>
<dbReference type="GO" id="GO:0005654">
    <property type="term" value="C:nucleoplasm"/>
    <property type="evidence" value="ECO:0007669"/>
    <property type="project" value="TreeGrafter"/>
</dbReference>
<feature type="region of interest" description="Disordered" evidence="2">
    <location>
        <begin position="619"/>
        <end position="644"/>
    </location>
</feature>
<feature type="compositionally biased region" description="Basic and acidic residues" evidence="2">
    <location>
        <begin position="362"/>
        <end position="376"/>
    </location>
</feature>
<feature type="region of interest" description="Disordered" evidence="2">
    <location>
        <begin position="524"/>
        <end position="600"/>
    </location>
</feature>
<dbReference type="InterPro" id="IPR036770">
    <property type="entry name" value="Ankyrin_rpt-contain_sf"/>
</dbReference>
<dbReference type="GO" id="GO:0000724">
    <property type="term" value="P:double-strand break repair via homologous recombination"/>
    <property type="evidence" value="ECO:0007669"/>
    <property type="project" value="TreeGrafter"/>
</dbReference>
<reference evidence="3" key="1">
    <citation type="thesis" date="2020" institute="ProQuest LLC" country="789 East Eisenhower Parkway, Ann Arbor, MI, USA">
        <title>Comparative Genomics and Chromosome Evolution.</title>
        <authorList>
            <person name="Mudd A.B."/>
        </authorList>
    </citation>
    <scope>NUCLEOTIDE SEQUENCE</scope>
    <source>
        <strain evidence="3">HN-11 Male</strain>
        <tissue evidence="3">Kidney and liver</tissue>
    </source>
</reference>
<feature type="region of interest" description="Disordered" evidence="2">
    <location>
        <begin position="470"/>
        <end position="504"/>
    </location>
</feature>
<feature type="region of interest" description="Disordered" evidence="2">
    <location>
        <begin position="330"/>
        <end position="387"/>
    </location>
</feature>
<dbReference type="AlphaFoldDB" id="A0A8J6EGR9"/>
<dbReference type="GO" id="GO:0005737">
    <property type="term" value="C:cytoplasm"/>
    <property type="evidence" value="ECO:0007669"/>
    <property type="project" value="TreeGrafter"/>
</dbReference>
<comment type="caution">
    <text evidence="3">The sequence shown here is derived from an EMBL/GenBank/DDBJ whole genome shotgun (WGS) entry which is preliminary data.</text>
</comment>
<gene>
    <name evidence="3" type="ORF">GDO78_021935</name>
</gene>
<proteinExistence type="predicted"/>
<keyword evidence="1" id="KW-0040">ANK repeat</keyword>
<accession>A0A8J6EGR9</accession>
<dbReference type="InterPro" id="IPR002110">
    <property type="entry name" value="Ankyrin_rpt"/>
</dbReference>
<dbReference type="OrthoDB" id="1601181at2759"/>
<feature type="repeat" description="ANK" evidence="1">
    <location>
        <begin position="72"/>
        <end position="104"/>
    </location>
</feature>
<feature type="compositionally biased region" description="Polar residues" evidence="2">
    <location>
        <begin position="589"/>
        <end position="598"/>
    </location>
</feature>
<dbReference type="SMART" id="SM00248">
    <property type="entry name" value="ANK"/>
    <property type="match status" value="4"/>
</dbReference>
<sequence length="923" mass="102186">MEDLAGRLCEAVENEDSKEVENLLRHGADPNFVLPSGIAAIHLASGKESECALRCLTMILEHGGNPNVRSADDLTPLHVAASWGCCKALVFLLRKGGDPSIQDQDGNTALDLALIESNKKCVVTLQEYEERISDGYADEIRELSCITLLLESAYENSPLSSTKISPITSFPKTVILGNHLADEAISSQIEIPTVYTKDESRKEPEMCSSILRDERKLKPNEAKVPDLVTTTSQGGRCSEYFPTDTESDVTLHNSSMDQKMSGGVSNKICFLVDNDDWENNARKGENEEITLNAPINSSTNSALQQHIKCDGESGLNRGVSDFQVVRKLEGLDETSPDQESTFSDERMENTMVTSGKVSTTEDLEKHEPYSRSRNRDSNTSLKPRGVVTAGKGISNGICNWDTNDGRILSNKHSYKTMNAQSSGLLDAWKIDMQEVEKERLAGCYRPTSEVCADTVPVSSNTKWLQHRQAFHQKMKAGNSSSSSSEDTLTVETREHPIAEKGDSEFRENLKRLMLATKNLYSPSTMNEDKSGFFTPRTKSRLHSYKSRQDSSLFDDSLEMPRRGRRVRSPDGLLPSSTDDLAPDKLLPRRSSNSTSGTNEPIKMLNTLEELHNANVKILPEIKSNEVPQDHKENNSGSESTPRTSYFLTDDLSSEAEDKSCRQLNQSAGNHCLEDGISKWLTEDSESEMSGVNDQRNKIGFTMEEKSRPTSLLNGSFLHSTLVEDNTAVNSCKATPCSFSRLSCIPKADESTLPSYPRMVCESAEQEVPLSPGGRPVNVSQAESVEYLYKDNEKGHTFIEKRIPSIDQSGTAAVEESSNTIIYDWRNYKTNAKASSINAPNRVAVELYRLSNDEIASRLRGLGVDSVQITSQNRKMCISLLDRRLKEQSANGPAGKTIIVFLIIHNCQQSRICCNYAPNFITLG</sequence>
<feature type="compositionally biased region" description="Polar residues" evidence="2">
    <location>
        <begin position="634"/>
        <end position="644"/>
    </location>
</feature>
<evidence type="ECO:0000256" key="2">
    <source>
        <dbReference type="SAM" id="MobiDB-lite"/>
    </source>
</evidence>
<evidence type="ECO:0008006" key="5">
    <source>
        <dbReference type="Google" id="ProtNLM"/>
    </source>
</evidence>
<dbReference type="GO" id="GO:0004520">
    <property type="term" value="F:DNA endonuclease activity"/>
    <property type="evidence" value="ECO:0007669"/>
    <property type="project" value="TreeGrafter"/>
</dbReference>
<evidence type="ECO:0000313" key="4">
    <source>
        <dbReference type="Proteomes" id="UP000770717"/>
    </source>
</evidence>